<proteinExistence type="predicted"/>
<dbReference type="Proteomes" id="UP001183809">
    <property type="component" value="Unassembled WGS sequence"/>
</dbReference>
<sequence>MLERTRGWEWDLRRRAQFHVSRTYDCPGLLTLMYDGDYWGYELFHHGAAVDQFVQWTDADQRFFDDRPVHGRPELLVAQFPALKLDLEHARGCITGYDCDDESYADFLWEEGDPRNRPVRDGDLWGRMEAQAVFDFWRFLGAEPAEPGNERFASPVWRRFTTEQP</sequence>
<organism evidence="1 2">
    <name type="scientific">Streptomyces gibsoniae</name>
    <dbReference type="NCBI Taxonomy" id="3075529"/>
    <lineage>
        <taxon>Bacteria</taxon>
        <taxon>Bacillati</taxon>
        <taxon>Actinomycetota</taxon>
        <taxon>Actinomycetes</taxon>
        <taxon>Kitasatosporales</taxon>
        <taxon>Streptomycetaceae</taxon>
        <taxon>Streptomyces</taxon>
    </lineage>
</organism>
<evidence type="ECO:0000313" key="2">
    <source>
        <dbReference type="Proteomes" id="UP001183809"/>
    </source>
</evidence>
<evidence type="ECO:0000313" key="1">
    <source>
        <dbReference type="EMBL" id="MDT0463213.1"/>
    </source>
</evidence>
<dbReference type="RefSeq" id="WP_311693877.1">
    <property type="nucleotide sequence ID" value="NZ_JAVREY010000007.1"/>
</dbReference>
<keyword evidence="2" id="KW-1185">Reference proteome</keyword>
<dbReference type="EMBL" id="JAVREY010000007">
    <property type="protein sequence ID" value="MDT0463213.1"/>
    <property type="molecule type" value="Genomic_DNA"/>
</dbReference>
<gene>
    <name evidence="1" type="ORF">RM764_09310</name>
</gene>
<protein>
    <submittedName>
        <fullName evidence="1">Uncharacterized protein</fullName>
    </submittedName>
</protein>
<reference evidence="2" key="1">
    <citation type="submission" date="2023-07" db="EMBL/GenBank/DDBJ databases">
        <title>30 novel species of actinomycetes from the DSMZ collection.</title>
        <authorList>
            <person name="Nouioui I."/>
        </authorList>
    </citation>
    <scope>NUCLEOTIDE SEQUENCE [LARGE SCALE GENOMIC DNA]</scope>
    <source>
        <strain evidence="2">DSM 41699</strain>
    </source>
</reference>
<comment type="caution">
    <text evidence="1">The sequence shown here is derived from an EMBL/GenBank/DDBJ whole genome shotgun (WGS) entry which is preliminary data.</text>
</comment>
<name>A0ABU2TQI2_9ACTN</name>
<accession>A0ABU2TQI2</accession>